<feature type="domain" description="GP-PDE" evidence="1">
    <location>
        <begin position="6"/>
        <end position="247"/>
    </location>
</feature>
<dbReference type="PANTHER" id="PTHR46211:SF14">
    <property type="entry name" value="GLYCEROPHOSPHODIESTER PHOSPHODIESTERASE"/>
    <property type="match status" value="1"/>
</dbReference>
<dbReference type="PROSITE" id="PS51704">
    <property type="entry name" value="GP_PDE"/>
    <property type="match status" value="1"/>
</dbReference>
<protein>
    <recommendedName>
        <fullName evidence="1">GP-PDE domain-containing protein</fullName>
    </recommendedName>
</protein>
<comment type="caution">
    <text evidence="2">The sequence shown here is derived from an EMBL/GenBank/DDBJ whole genome shotgun (WGS) entry which is preliminary data.</text>
</comment>
<dbReference type="InterPro" id="IPR030395">
    <property type="entry name" value="GP_PDE_dom"/>
</dbReference>
<organism evidence="2 3">
    <name type="scientific">Microvirga puerhi</name>
    <dbReference type="NCBI Taxonomy" id="2876078"/>
    <lineage>
        <taxon>Bacteria</taxon>
        <taxon>Pseudomonadati</taxon>
        <taxon>Pseudomonadota</taxon>
        <taxon>Alphaproteobacteria</taxon>
        <taxon>Hyphomicrobiales</taxon>
        <taxon>Methylobacteriaceae</taxon>
        <taxon>Microvirga</taxon>
    </lineage>
</organism>
<dbReference type="RefSeq" id="WP_224315425.1">
    <property type="nucleotide sequence ID" value="NZ_JAIRBM010000021.1"/>
</dbReference>
<reference evidence="2 3" key="1">
    <citation type="submission" date="2021-09" db="EMBL/GenBank/DDBJ databases">
        <title>The complete genome sequence of a new microorganism.</title>
        <authorList>
            <person name="Zi Z."/>
        </authorList>
    </citation>
    <scope>NUCLEOTIDE SEQUENCE [LARGE SCALE GENOMIC DNA]</scope>
    <source>
        <strain evidence="2 3">WGZ8</strain>
    </source>
</reference>
<dbReference type="SUPFAM" id="SSF51695">
    <property type="entry name" value="PLC-like phosphodiesterases"/>
    <property type="match status" value="1"/>
</dbReference>
<keyword evidence="3" id="KW-1185">Reference proteome</keyword>
<sequence>MPPSSTKIASHRGGAELWPENSRLAFRNSMKLPVDFIEFDLHRSRDGVLLVHHDPILGRTSEGEGVIAEMPWDRLKVCRLRRTDGEGLPTFAEVLDIVTTRRMGLRIELKDMVDGNRYEDMEAQTVAALEERGLLDRVTFTSFNLDTLRVLASLRRNLPLIWLIKTDTYEAEAGGLTSYCERALAAGVSELSLRIEQMVDGDVDFCRARGLSFGVFAAHTTEAIMRAFKQSVAAFTTDRPDLAIDVRDQYAKIAG</sequence>
<evidence type="ECO:0000259" key="1">
    <source>
        <dbReference type="PROSITE" id="PS51704"/>
    </source>
</evidence>
<dbReference type="Gene3D" id="3.20.20.190">
    <property type="entry name" value="Phosphatidylinositol (PI) phosphodiesterase"/>
    <property type="match status" value="1"/>
</dbReference>
<evidence type="ECO:0000313" key="2">
    <source>
        <dbReference type="EMBL" id="MBZ6078677.1"/>
    </source>
</evidence>
<name>A0ABS7VSY1_9HYPH</name>
<dbReference type="EMBL" id="JAIRBM010000021">
    <property type="protein sequence ID" value="MBZ6078677.1"/>
    <property type="molecule type" value="Genomic_DNA"/>
</dbReference>
<dbReference type="Proteomes" id="UP000704176">
    <property type="component" value="Unassembled WGS sequence"/>
</dbReference>
<evidence type="ECO:0000313" key="3">
    <source>
        <dbReference type="Proteomes" id="UP000704176"/>
    </source>
</evidence>
<accession>A0ABS7VSY1</accession>
<dbReference type="Pfam" id="PF03009">
    <property type="entry name" value="GDPD"/>
    <property type="match status" value="1"/>
</dbReference>
<gene>
    <name evidence="2" type="ORF">K9B37_20670</name>
</gene>
<proteinExistence type="predicted"/>
<dbReference type="InterPro" id="IPR017946">
    <property type="entry name" value="PLC-like_Pdiesterase_TIM-brl"/>
</dbReference>
<dbReference type="PANTHER" id="PTHR46211">
    <property type="entry name" value="GLYCEROPHOSPHORYL DIESTER PHOSPHODIESTERASE"/>
    <property type="match status" value="1"/>
</dbReference>